<accession>A0A4Q5N322</accession>
<dbReference type="Proteomes" id="UP000293764">
    <property type="component" value="Unassembled WGS sequence"/>
</dbReference>
<name>A0A4Q5N322_9MICO</name>
<evidence type="ECO:0000313" key="2">
    <source>
        <dbReference type="EMBL" id="RYV52535.1"/>
    </source>
</evidence>
<feature type="coiled-coil region" evidence="1">
    <location>
        <begin position="50"/>
        <end position="77"/>
    </location>
</feature>
<keyword evidence="1" id="KW-0175">Coiled coil</keyword>
<proteinExistence type="predicted"/>
<organism evidence="2 3">
    <name type="scientific">Pengzhenrongella frigida</name>
    <dbReference type="NCBI Taxonomy" id="1259133"/>
    <lineage>
        <taxon>Bacteria</taxon>
        <taxon>Bacillati</taxon>
        <taxon>Actinomycetota</taxon>
        <taxon>Actinomycetes</taxon>
        <taxon>Micrococcales</taxon>
        <taxon>Pengzhenrongella</taxon>
    </lineage>
</organism>
<dbReference type="EMBL" id="SDWW01000005">
    <property type="protein sequence ID" value="RYV52535.1"/>
    <property type="molecule type" value="Genomic_DNA"/>
</dbReference>
<evidence type="ECO:0000313" key="3">
    <source>
        <dbReference type="Proteomes" id="UP000293764"/>
    </source>
</evidence>
<dbReference type="AlphaFoldDB" id="A0A4Q5N322"/>
<comment type="caution">
    <text evidence="2">The sequence shown here is derived from an EMBL/GenBank/DDBJ whole genome shotgun (WGS) entry which is preliminary data.</text>
</comment>
<reference evidence="2 3" key="1">
    <citation type="submission" date="2019-01" db="EMBL/GenBank/DDBJ databases">
        <title>Novel species of Cellulomonas.</title>
        <authorList>
            <person name="Liu Q."/>
            <person name="Xin Y.-H."/>
        </authorList>
    </citation>
    <scope>NUCLEOTIDE SEQUENCE [LARGE SCALE GENOMIC DNA]</scope>
    <source>
        <strain evidence="2 3">HLT2-17</strain>
    </source>
</reference>
<dbReference type="OrthoDB" id="5144977at2"/>
<gene>
    <name evidence="2" type="ORF">EUA98_03385</name>
</gene>
<evidence type="ECO:0000256" key="1">
    <source>
        <dbReference type="SAM" id="Coils"/>
    </source>
</evidence>
<sequence length="161" mass="16813">MALVSTALVAALAVAGYLWTTTEGYRELAASTEEEARAIGTELATTRTELEGAIAELDGVRAQLATAQARITALADEKAQIGDDREAQRQLVDYQQRVSVAAGTVASALDSCIKGQGQLIAYLKDAAAYDPADLATFESQVGGLCASATDANESLQDELSK</sequence>
<keyword evidence="3" id="KW-1185">Reference proteome</keyword>
<protein>
    <submittedName>
        <fullName evidence="2">Uncharacterized protein</fullName>
    </submittedName>
</protein>